<protein>
    <submittedName>
        <fullName evidence="1">Cyanate hydratase</fullName>
    </submittedName>
</protein>
<sequence>MAMKEIMEVKGTPTLKAIAEVFGLPAQRIYSVAKQPKEGEVYDAKVYNWDAIERFITRRLTDELPDLEAVIDAALAIDVELKERDGRRSGNRGGASTIQKIVVDGKEIPVRKYKNFEMSEDMYVCLRKDANVYKIVLQTLSHTCLRPVGPDGEFCSETVKVISNSMLNMKGAGPAAIEDAIAKRFSGEYVVPADPDEVAPSDSAE</sequence>
<name>A0A8D9PE04_9CAUD</name>
<reference evidence="1" key="1">
    <citation type="journal article" date="2021" name="Proc. Natl. Acad. Sci. U.S.A.">
        <title>A Catalog of Tens of Thousands of Viruses from Human Metagenomes Reveals Hidden Associations with Chronic Diseases.</title>
        <authorList>
            <person name="Tisza M.J."/>
            <person name="Buck C.B."/>
        </authorList>
    </citation>
    <scope>NUCLEOTIDE SEQUENCE</scope>
    <source>
        <strain evidence="1">CtoNj20</strain>
    </source>
</reference>
<proteinExistence type="predicted"/>
<dbReference type="EMBL" id="BK014724">
    <property type="protein sequence ID" value="DAD55447.1"/>
    <property type="molecule type" value="Genomic_DNA"/>
</dbReference>
<accession>A0A8D9PE04</accession>
<organism evidence="1">
    <name type="scientific">Siphoviridae sp. ctoNj20</name>
    <dbReference type="NCBI Taxonomy" id="2826085"/>
    <lineage>
        <taxon>Viruses</taxon>
        <taxon>Duplodnaviria</taxon>
        <taxon>Heunggongvirae</taxon>
        <taxon>Uroviricota</taxon>
        <taxon>Caudoviricetes</taxon>
    </lineage>
</organism>
<evidence type="ECO:0000313" key="1">
    <source>
        <dbReference type="EMBL" id="DAD55447.1"/>
    </source>
</evidence>